<accession>A0A0F9E7U0</accession>
<evidence type="ECO:0000313" key="1">
    <source>
        <dbReference type="EMBL" id="KKL62246.1"/>
    </source>
</evidence>
<dbReference type="EMBL" id="LAZR01028552">
    <property type="protein sequence ID" value="KKL62246.1"/>
    <property type="molecule type" value="Genomic_DNA"/>
</dbReference>
<dbReference type="InterPro" id="IPR015424">
    <property type="entry name" value="PyrdxlP-dep_Trfase"/>
</dbReference>
<dbReference type="Gene3D" id="3.40.640.10">
    <property type="entry name" value="Type I PLP-dependent aspartate aminotransferase-like (Major domain)"/>
    <property type="match status" value="1"/>
</dbReference>
<dbReference type="InterPro" id="IPR000653">
    <property type="entry name" value="DegT/StrS_aminotransferase"/>
</dbReference>
<dbReference type="Pfam" id="PF01041">
    <property type="entry name" value="DegT_DnrJ_EryC1"/>
    <property type="match status" value="1"/>
</dbReference>
<sequence length="95" mass="11475">MVTTNNDELYSKLLMFRTHGISRDASKRFGKEGGFYYDMQYLGYRYNMSELHSALGIHQLNKLEQFQIRTREIGNREIRRRENGNKRIRRRETGR</sequence>
<gene>
    <name evidence="1" type="ORF">LCGC14_2187120</name>
</gene>
<proteinExistence type="predicted"/>
<protein>
    <submittedName>
        <fullName evidence="1">Uncharacterized protein</fullName>
    </submittedName>
</protein>
<comment type="caution">
    <text evidence="1">The sequence shown here is derived from an EMBL/GenBank/DDBJ whole genome shotgun (WGS) entry which is preliminary data.</text>
</comment>
<dbReference type="InterPro" id="IPR015421">
    <property type="entry name" value="PyrdxlP-dep_Trfase_major"/>
</dbReference>
<organism evidence="1">
    <name type="scientific">marine sediment metagenome</name>
    <dbReference type="NCBI Taxonomy" id="412755"/>
    <lineage>
        <taxon>unclassified sequences</taxon>
        <taxon>metagenomes</taxon>
        <taxon>ecological metagenomes</taxon>
    </lineage>
</organism>
<dbReference type="SUPFAM" id="SSF53383">
    <property type="entry name" value="PLP-dependent transferases"/>
    <property type="match status" value="1"/>
</dbReference>
<reference evidence="1" key="1">
    <citation type="journal article" date="2015" name="Nature">
        <title>Complex archaea that bridge the gap between prokaryotes and eukaryotes.</title>
        <authorList>
            <person name="Spang A."/>
            <person name="Saw J.H."/>
            <person name="Jorgensen S.L."/>
            <person name="Zaremba-Niedzwiedzka K."/>
            <person name="Martijn J."/>
            <person name="Lind A.E."/>
            <person name="van Eijk R."/>
            <person name="Schleper C."/>
            <person name="Guy L."/>
            <person name="Ettema T.J."/>
        </authorList>
    </citation>
    <scope>NUCLEOTIDE SEQUENCE</scope>
</reference>
<name>A0A0F9E7U0_9ZZZZ</name>
<dbReference type="AlphaFoldDB" id="A0A0F9E7U0"/>